<dbReference type="Proteomes" id="UP000018217">
    <property type="component" value="Unassembled WGS sequence"/>
</dbReference>
<sequence length="56" mass="5754">MSYDDTRLSALNSARCLAYLLALIAVSDRAAPGSLTVASEGAAADNGLKSNRLARA</sequence>
<dbReference type="AlphaFoldDB" id="V5ZB69"/>
<comment type="caution">
    <text evidence="1">The sequence shown here is derived from an EMBL/GenBank/DDBJ whole genome shotgun (WGS) entry which is preliminary data.</text>
</comment>
<organism evidence="1 2">
    <name type="scientific">Erwinia piriflorinigrans CFBP 5888</name>
    <dbReference type="NCBI Taxonomy" id="1161919"/>
    <lineage>
        <taxon>Bacteria</taxon>
        <taxon>Pseudomonadati</taxon>
        <taxon>Pseudomonadota</taxon>
        <taxon>Gammaproteobacteria</taxon>
        <taxon>Enterobacterales</taxon>
        <taxon>Erwiniaceae</taxon>
        <taxon>Erwinia</taxon>
    </lineage>
</organism>
<accession>V5ZB69</accession>
<evidence type="ECO:0000313" key="1">
    <source>
        <dbReference type="EMBL" id="CCG88282.1"/>
    </source>
</evidence>
<gene>
    <name evidence="1" type="ORF">EPIR_2919</name>
</gene>
<evidence type="ECO:0000313" key="2">
    <source>
        <dbReference type="Proteomes" id="UP000018217"/>
    </source>
</evidence>
<keyword evidence="2" id="KW-1185">Reference proteome</keyword>
<protein>
    <submittedName>
        <fullName evidence="1">Uncharacterized protein</fullName>
    </submittedName>
</protein>
<proteinExistence type="predicted"/>
<name>V5ZB69_9GAMM</name>
<dbReference type="EMBL" id="CAHS01000017">
    <property type="protein sequence ID" value="CCG88282.1"/>
    <property type="molecule type" value="Genomic_DNA"/>
</dbReference>
<reference evidence="1 2" key="1">
    <citation type="journal article" date="2013" name="Syst. Appl. Microbiol.">
        <title>Phylogenetic position and virulence apparatus of the pear flower necrosis pathogen Erwinia piriflorinigrans CFBP 5888T as assessed by comparative genomics.</title>
        <authorList>
            <person name="Smits T.H."/>
            <person name="Rezzonico F."/>
            <person name="Lopez M.M."/>
            <person name="Blom J."/>
            <person name="Goesmann A."/>
            <person name="Frey J.E."/>
            <person name="Duffy B."/>
        </authorList>
    </citation>
    <scope>NUCLEOTIDE SEQUENCE [LARGE SCALE GENOMIC DNA]</scope>
    <source>
        <strain evidence="2">CFBP5888</strain>
    </source>
</reference>